<dbReference type="GO" id="GO:0016763">
    <property type="term" value="F:pentosyltransferase activity"/>
    <property type="evidence" value="ECO:0007669"/>
    <property type="project" value="TreeGrafter"/>
</dbReference>
<comment type="subcellular location">
    <subcellularLocation>
        <location evidence="1">Cell membrane</location>
        <topology evidence="1">Multi-pass membrane protein</topology>
    </subcellularLocation>
</comment>
<dbReference type="AlphaFoldDB" id="A0A2V4AP41"/>
<name>A0A2V4AP41_9PSEU</name>
<keyword evidence="7" id="KW-0472">Membrane</keyword>
<keyword evidence="6" id="KW-1133">Transmembrane helix</keyword>
<dbReference type="InterPro" id="IPR038731">
    <property type="entry name" value="RgtA/B/C-like"/>
</dbReference>
<protein>
    <submittedName>
        <fullName evidence="8">Uncharacterized protein</fullName>
    </submittedName>
</protein>
<proteinExistence type="predicted"/>
<evidence type="ECO:0000256" key="7">
    <source>
        <dbReference type="ARBA" id="ARBA00023136"/>
    </source>
</evidence>
<evidence type="ECO:0000256" key="4">
    <source>
        <dbReference type="ARBA" id="ARBA00022679"/>
    </source>
</evidence>
<evidence type="ECO:0000256" key="2">
    <source>
        <dbReference type="ARBA" id="ARBA00022475"/>
    </source>
</evidence>
<dbReference type="PANTHER" id="PTHR33908:SF11">
    <property type="entry name" value="MEMBRANE PROTEIN"/>
    <property type="match status" value="1"/>
</dbReference>
<evidence type="ECO:0000313" key="8">
    <source>
        <dbReference type="EMBL" id="PXY22218.1"/>
    </source>
</evidence>
<keyword evidence="9" id="KW-1185">Reference proteome</keyword>
<dbReference type="InterPro" id="IPR050297">
    <property type="entry name" value="LipidA_mod_glycosyltrf_83"/>
</dbReference>
<evidence type="ECO:0000313" key="9">
    <source>
        <dbReference type="Proteomes" id="UP000249915"/>
    </source>
</evidence>
<reference evidence="8 9" key="1">
    <citation type="submission" date="2016-07" db="EMBL/GenBank/DDBJ databases">
        <title>Draft genome sequence of Prauserella muralis DSM 45305, isolated from a mould-covered wall in an indoor environment.</title>
        <authorList>
            <person name="Ruckert C."/>
            <person name="Albersmeier A."/>
            <person name="Jiang C.-L."/>
            <person name="Jiang Y."/>
            <person name="Kalinowski J."/>
            <person name="Schneider O."/>
            <person name="Winkler A."/>
            <person name="Zotchev S.B."/>
        </authorList>
    </citation>
    <scope>NUCLEOTIDE SEQUENCE [LARGE SCALE GENOMIC DNA]</scope>
    <source>
        <strain evidence="8 9">DSM 45305</strain>
    </source>
</reference>
<keyword evidence="4" id="KW-0808">Transferase</keyword>
<keyword evidence="2" id="KW-1003">Cell membrane</keyword>
<keyword evidence="3" id="KW-0328">Glycosyltransferase</keyword>
<dbReference type="RefSeq" id="WP_112282820.1">
    <property type="nucleotide sequence ID" value="NZ_MASW01000005.1"/>
</dbReference>
<dbReference type="Pfam" id="PF13231">
    <property type="entry name" value="PMT_2"/>
    <property type="match status" value="1"/>
</dbReference>
<accession>A0A2V4AP41</accession>
<evidence type="ECO:0000256" key="3">
    <source>
        <dbReference type="ARBA" id="ARBA00022676"/>
    </source>
</evidence>
<organism evidence="8 9">
    <name type="scientific">Prauserella muralis</name>
    <dbReference type="NCBI Taxonomy" id="588067"/>
    <lineage>
        <taxon>Bacteria</taxon>
        <taxon>Bacillati</taxon>
        <taxon>Actinomycetota</taxon>
        <taxon>Actinomycetes</taxon>
        <taxon>Pseudonocardiales</taxon>
        <taxon>Pseudonocardiaceae</taxon>
        <taxon>Prauserella</taxon>
    </lineage>
</organism>
<dbReference type="PANTHER" id="PTHR33908">
    <property type="entry name" value="MANNOSYLTRANSFERASE YKCB-RELATED"/>
    <property type="match status" value="1"/>
</dbReference>
<dbReference type="GO" id="GO:0005886">
    <property type="term" value="C:plasma membrane"/>
    <property type="evidence" value="ECO:0007669"/>
    <property type="project" value="UniProtKB-SubCell"/>
</dbReference>
<gene>
    <name evidence="8" type="ORF">BAY60_20235</name>
</gene>
<dbReference type="EMBL" id="MASW01000005">
    <property type="protein sequence ID" value="PXY22218.1"/>
    <property type="molecule type" value="Genomic_DNA"/>
</dbReference>
<dbReference type="OrthoDB" id="5166595at2"/>
<evidence type="ECO:0000256" key="5">
    <source>
        <dbReference type="ARBA" id="ARBA00022692"/>
    </source>
</evidence>
<comment type="caution">
    <text evidence="8">The sequence shown here is derived from an EMBL/GenBank/DDBJ whole genome shotgun (WGS) entry which is preliminary data.</text>
</comment>
<dbReference type="GO" id="GO:0009103">
    <property type="term" value="P:lipopolysaccharide biosynthetic process"/>
    <property type="evidence" value="ECO:0007669"/>
    <property type="project" value="UniProtKB-ARBA"/>
</dbReference>
<evidence type="ECO:0000256" key="1">
    <source>
        <dbReference type="ARBA" id="ARBA00004651"/>
    </source>
</evidence>
<evidence type="ECO:0000256" key="6">
    <source>
        <dbReference type="ARBA" id="ARBA00022989"/>
    </source>
</evidence>
<sequence>MGTVDVRPAPRDGVAPLPGFAWRPVGLVALAQLAVLTAVSWRYGFHRDELYFVAAGERPAWGYVDQPPLVPMLARAAGEVLGDSPAALRVVPGLVAAATVVVVALVARELGGGRAAQVLTAAATALSAFVLVTGHMLSTATLDLLVWTVVGLLALRLLRTGDGRWWVAIGLAVGAGLAAKWLVLLLVAVLGLAVLLVGPRSVLRSGWLGAGVALAAALAAPVVVWQAAHDFPLLTVAGGISEDDGAENRILFVPLQLAYLSPVLAPVWLAGLVRLWRRPELRWARALAVSYPLLCIALLALGGKPYYSIPLLLLLVAAGAEPTLHWLRRGPVASRRSLATTSAVVGGVLSVVVALPVLPPGLLNGPVLAMNKEQGEQVGWPEFAATIARAWRQIPPPERATAVIVTSNYGQAGAIERYGPGLGLPQPYSGHMSYADWGPPPDTLRGPVLLVGPAGEDTPDAFTACRVVASHDNGLGVDNDEQGTRVRLCAGTTAPWSRLWPRLHHFY</sequence>
<dbReference type="Proteomes" id="UP000249915">
    <property type="component" value="Unassembled WGS sequence"/>
</dbReference>
<keyword evidence="5" id="KW-0812">Transmembrane</keyword>